<dbReference type="RefSeq" id="WP_200787681.1">
    <property type="nucleotide sequence ID" value="NZ_JAEDAO010000001.1"/>
</dbReference>
<evidence type="ECO:0000313" key="3">
    <source>
        <dbReference type="Proteomes" id="UP000617041"/>
    </source>
</evidence>
<dbReference type="SUPFAM" id="SSF46785">
    <property type="entry name" value="Winged helix' DNA-binding domain"/>
    <property type="match status" value="1"/>
</dbReference>
<keyword evidence="3" id="KW-1185">Reference proteome</keyword>
<gene>
    <name evidence="2" type="ORF">I8E28_09185</name>
</gene>
<dbReference type="CDD" id="cd00090">
    <property type="entry name" value="HTH_ARSR"/>
    <property type="match status" value="1"/>
</dbReference>
<reference evidence="2" key="1">
    <citation type="submission" date="2020-12" db="EMBL/GenBank/DDBJ databases">
        <title>Ramlibacter sp. nov., isolated from a freshwater alga, Cryptomonas.</title>
        <authorList>
            <person name="Kim H.M."/>
            <person name="Jeon C.O."/>
        </authorList>
    </citation>
    <scope>NUCLEOTIDE SEQUENCE</scope>
    <source>
        <strain evidence="2">CrO1</strain>
    </source>
</reference>
<dbReference type="InterPro" id="IPR001845">
    <property type="entry name" value="HTH_ArsR_DNA-bd_dom"/>
</dbReference>
<dbReference type="GO" id="GO:0032791">
    <property type="term" value="F:lead ion binding"/>
    <property type="evidence" value="ECO:0007669"/>
    <property type="project" value="TreeGrafter"/>
</dbReference>
<protein>
    <submittedName>
        <fullName evidence="2">Helix-turn-helix transcriptional regulator</fullName>
    </submittedName>
</protein>
<dbReference type="EMBL" id="JAEDAO010000001">
    <property type="protein sequence ID" value="MBK0392765.1"/>
    <property type="molecule type" value="Genomic_DNA"/>
</dbReference>
<feature type="domain" description="HTH arsR-type" evidence="1">
    <location>
        <begin position="1"/>
        <end position="93"/>
    </location>
</feature>
<dbReference type="InterPro" id="IPR011991">
    <property type="entry name" value="ArsR-like_HTH"/>
</dbReference>
<evidence type="ECO:0000259" key="1">
    <source>
        <dbReference type="PROSITE" id="PS50987"/>
    </source>
</evidence>
<dbReference type="PANTHER" id="PTHR39168:SF1">
    <property type="entry name" value="TRANSCRIPTIONAL REGULATORY PROTEIN"/>
    <property type="match status" value="1"/>
</dbReference>
<dbReference type="Proteomes" id="UP000617041">
    <property type="component" value="Unassembled WGS sequence"/>
</dbReference>
<dbReference type="GO" id="GO:0003677">
    <property type="term" value="F:DNA binding"/>
    <property type="evidence" value="ECO:0007669"/>
    <property type="project" value="TreeGrafter"/>
</dbReference>
<dbReference type="AlphaFoldDB" id="A0A934PYA2"/>
<dbReference type="SMART" id="SM00418">
    <property type="entry name" value="HTH_ARSR"/>
    <property type="match status" value="1"/>
</dbReference>
<dbReference type="InterPro" id="IPR036390">
    <property type="entry name" value="WH_DNA-bd_sf"/>
</dbReference>
<dbReference type="GO" id="GO:0097063">
    <property type="term" value="F:cadmium ion sensor activity"/>
    <property type="evidence" value="ECO:0007669"/>
    <property type="project" value="TreeGrafter"/>
</dbReference>
<dbReference type="GO" id="GO:0046686">
    <property type="term" value="P:response to cadmium ion"/>
    <property type="evidence" value="ECO:0007669"/>
    <property type="project" value="TreeGrafter"/>
</dbReference>
<organism evidence="2 3">
    <name type="scientific">Ramlibacter algicola</name>
    <dbReference type="NCBI Taxonomy" id="2795217"/>
    <lineage>
        <taxon>Bacteria</taxon>
        <taxon>Pseudomonadati</taxon>
        <taxon>Pseudomonadota</taxon>
        <taxon>Betaproteobacteria</taxon>
        <taxon>Burkholderiales</taxon>
        <taxon>Comamonadaceae</taxon>
        <taxon>Ramlibacter</taxon>
    </lineage>
</organism>
<dbReference type="GO" id="GO:0010288">
    <property type="term" value="P:response to lead ion"/>
    <property type="evidence" value="ECO:0007669"/>
    <property type="project" value="TreeGrafter"/>
</dbReference>
<name>A0A934PYA2_9BURK</name>
<dbReference type="PROSITE" id="PS50987">
    <property type="entry name" value="HTH_ARSR_2"/>
    <property type="match status" value="1"/>
</dbReference>
<sequence length="239" mass="25894">MTPNQLARVAGLVGEPARAGMLLALMDGRALTAHELATVANVTPATASRHLSLLVEGGLLRMEQQGRHRYHRLASADVARVVESLMQLSARTQPVPRIATGPRDPDMRLARTCYDHLAGVIAVAIADRLVDDRAVVVEDDTAVVTDRAPRSLAKLGLDLGAIEAPDGGKRPACRPCLDWGERRMHLAGRLGALLCSHCLQRGWLLQKPGSRTLKLTLAGSVAFRDWLGNERWGRVTRSS</sequence>
<dbReference type="InterPro" id="IPR036388">
    <property type="entry name" value="WH-like_DNA-bd_sf"/>
</dbReference>
<dbReference type="GO" id="GO:0003700">
    <property type="term" value="F:DNA-binding transcription factor activity"/>
    <property type="evidence" value="ECO:0007669"/>
    <property type="project" value="InterPro"/>
</dbReference>
<dbReference type="InterPro" id="IPR052543">
    <property type="entry name" value="HTH_Metal-responsive_Reg"/>
</dbReference>
<accession>A0A934PYA2</accession>
<dbReference type="Pfam" id="PF12840">
    <property type="entry name" value="HTH_20"/>
    <property type="match status" value="1"/>
</dbReference>
<dbReference type="PANTHER" id="PTHR39168">
    <property type="entry name" value="TRANSCRIPTIONAL REGULATOR-RELATED"/>
    <property type="match status" value="1"/>
</dbReference>
<proteinExistence type="predicted"/>
<evidence type="ECO:0000313" key="2">
    <source>
        <dbReference type="EMBL" id="MBK0392765.1"/>
    </source>
</evidence>
<comment type="caution">
    <text evidence="2">The sequence shown here is derived from an EMBL/GenBank/DDBJ whole genome shotgun (WGS) entry which is preliminary data.</text>
</comment>
<dbReference type="Gene3D" id="1.10.10.10">
    <property type="entry name" value="Winged helix-like DNA-binding domain superfamily/Winged helix DNA-binding domain"/>
    <property type="match status" value="1"/>
</dbReference>